<dbReference type="RefSeq" id="XP_026677558.1">
    <property type="nucleotide sequence ID" value="XM_026821757.1"/>
</dbReference>
<dbReference type="GO" id="GO:0008289">
    <property type="term" value="F:lipid binding"/>
    <property type="evidence" value="ECO:0007669"/>
    <property type="project" value="InterPro"/>
</dbReference>
<dbReference type="STRING" id="121845.A0A3Q0ISF0"/>
<dbReference type="GO" id="GO:0006869">
    <property type="term" value="P:lipid transport"/>
    <property type="evidence" value="ECO:0007669"/>
    <property type="project" value="InterPro"/>
</dbReference>
<dbReference type="AlphaFoldDB" id="A0A3Q0ISF0"/>
<gene>
    <name evidence="2" type="primary">LOC103506770</name>
</gene>
<evidence type="ECO:0000313" key="1">
    <source>
        <dbReference type="Proteomes" id="UP000079169"/>
    </source>
</evidence>
<reference evidence="2" key="1">
    <citation type="submission" date="2025-08" db="UniProtKB">
        <authorList>
            <consortium name="RefSeq"/>
        </authorList>
    </citation>
    <scope>IDENTIFICATION</scope>
</reference>
<sequence length="150" mass="16693">MTDTLVDNANDLFKIVKNNTDNFAKDLSETVEKIKKQVDSAKTGEVSETVKSIQEKLEKTVESLKKEVDSPEVKAKTKQIQENFTKSLNTIVEEANKLSKSVVNDKTLSDDLQKLSKQVVDQAVKAADTLQQAVHEATGHKDHDHAAHKH</sequence>
<dbReference type="Pfam" id="PF07464">
    <property type="entry name" value="ApoLp-III"/>
    <property type="match status" value="1"/>
</dbReference>
<keyword evidence="1" id="KW-1185">Reference proteome</keyword>
<dbReference type="Proteomes" id="UP000079169">
    <property type="component" value="Unplaced"/>
</dbReference>
<dbReference type="Gene3D" id="1.20.120.20">
    <property type="entry name" value="Apolipoprotein"/>
    <property type="match status" value="1"/>
</dbReference>
<dbReference type="GO" id="GO:0005576">
    <property type="term" value="C:extracellular region"/>
    <property type="evidence" value="ECO:0007669"/>
    <property type="project" value="InterPro"/>
</dbReference>
<name>A0A3Q0ISF0_DIACI</name>
<proteinExistence type="predicted"/>
<dbReference type="GeneID" id="103506770"/>
<dbReference type="KEGG" id="dci:103506770"/>
<organism evidence="1 2">
    <name type="scientific">Diaphorina citri</name>
    <name type="common">Asian citrus psyllid</name>
    <dbReference type="NCBI Taxonomy" id="121845"/>
    <lineage>
        <taxon>Eukaryota</taxon>
        <taxon>Metazoa</taxon>
        <taxon>Ecdysozoa</taxon>
        <taxon>Arthropoda</taxon>
        <taxon>Hexapoda</taxon>
        <taxon>Insecta</taxon>
        <taxon>Pterygota</taxon>
        <taxon>Neoptera</taxon>
        <taxon>Paraneoptera</taxon>
        <taxon>Hemiptera</taxon>
        <taxon>Sternorrhyncha</taxon>
        <taxon>Psylloidea</taxon>
        <taxon>Psyllidae</taxon>
        <taxon>Diaphorininae</taxon>
        <taxon>Diaphorina</taxon>
    </lineage>
</organism>
<dbReference type="InterPro" id="IPR010009">
    <property type="entry name" value="ApoLp-III"/>
</dbReference>
<dbReference type="SUPFAM" id="SSF47857">
    <property type="entry name" value="Apolipophorin-III"/>
    <property type="match status" value="1"/>
</dbReference>
<accession>A0A3Q0ISF0</accession>
<protein>
    <submittedName>
        <fullName evidence="2">Uncharacterized protein LOC103506770</fullName>
    </submittedName>
</protein>
<evidence type="ECO:0000313" key="2">
    <source>
        <dbReference type="RefSeq" id="XP_026677558.1"/>
    </source>
</evidence>
<dbReference type="PaxDb" id="121845-A0A3Q0ISF0"/>